<proteinExistence type="predicted"/>
<dbReference type="AlphaFoldDB" id="A0A562K5N4"/>
<evidence type="ECO:0000313" key="1">
    <source>
        <dbReference type="EMBL" id="TWH90553.1"/>
    </source>
</evidence>
<organism evidence="1 2">
    <name type="scientific">Bradyrhizobium daqingense</name>
    <dbReference type="NCBI Taxonomy" id="993502"/>
    <lineage>
        <taxon>Bacteria</taxon>
        <taxon>Pseudomonadati</taxon>
        <taxon>Pseudomonadota</taxon>
        <taxon>Alphaproteobacteria</taxon>
        <taxon>Hyphomicrobiales</taxon>
        <taxon>Nitrobacteraceae</taxon>
        <taxon>Bradyrhizobium</taxon>
    </lineage>
</organism>
<comment type="caution">
    <text evidence="1">The sequence shown here is derived from an EMBL/GenBank/DDBJ whole genome shotgun (WGS) entry which is preliminary data.</text>
</comment>
<feature type="non-terminal residue" evidence="1">
    <location>
        <position position="1"/>
    </location>
</feature>
<dbReference type="EMBL" id="VLKL01000073">
    <property type="protein sequence ID" value="TWH90553.1"/>
    <property type="molecule type" value="Genomic_DNA"/>
</dbReference>
<gene>
    <name evidence="1" type="ORF">IQ17_07459</name>
</gene>
<evidence type="ECO:0000313" key="2">
    <source>
        <dbReference type="Proteomes" id="UP000317176"/>
    </source>
</evidence>
<dbReference type="Proteomes" id="UP000317176">
    <property type="component" value="Unassembled WGS sequence"/>
</dbReference>
<name>A0A562K5N4_9BRAD</name>
<reference evidence="1 2" key="1">
    <citation type="journal article" date="2015" name="Stand. Genomic Sci.">
        <title>Genomic Encyclopedia of Bacterial and Archaeal Type Strains, Phase III: the genomes of soil and plant-associated and newly described type strains.</title>
        <authorList>
            <person name="Whitman W.B."/>
            <person name="Woyke T."/>
            <person name="Klenk H.P."/>
            <person name="Zhou Y."/>
            <person name="Lilburn T.G."/>
            <person name="Beck B.J."/>
            <person name="De Vos P."/>
            <person name="Vandamme P."/>
            <person name="Eisen J.A."/>
            <person name="Garrity G."/>
            <person name="Hugenholtz P."/>
            <person name="Kyrpides N.C."/>
        </authorList>
    </citation>
    <scope>NUCLEOTIDE SEQUENCE [LARGE SCALE GENOMIC DNA]</scope>
    <source>
        <strain evidence="1 2">CGMCC 1.10947</strain>
    </source>
</reference>
<accession>A0A562K5N4</accession>
<protein>
    <submittedName>
        <fullName evidence="1">Uncharacterized protein</fullName>
    </submittedName>
</protein>
<sequence>IIVDGSRAARAGFVKQAITTILQESAAPLADGVFMDAKFGSHRLAWQTNCTPQDRAASLR</sequence>
<keyword evidence="2" id="KW-1185">Reference proteome</keyword>